<organism evidence="2 3">
    <name type="scientific">Gossypium lobatum</name>
    <dbReference type="NCBI Taxonomy" id="34289"/>
    <lineage>
        <taxon>Eukaryota</taxon>
        <taxon>Viridiplantae</taxon>
        <taxon>Streptophyta</taxon>
        <taxon>Embryophyta</taxon>
        <taxon>Tracheophyta</taxon>
        <taxon>Spermatophyta</taxon>
        <taxon>Magnoliopsida</taxon>
        <taxon>eudicotyledons</taxon>
        <taxon>Gunneridae</taxon>
        <taxon>Pentapetalae</taxon>
        <taxon>rosids</taxon>
        <taxon>malvids</taxon>
        <taxon>Malvales</taxon>
        <taxon>Malvaceae</taxon>
        <taxon>Malvoideae</taxon>
        <taxon>Gossypium</taxon>
    </lineage>
</organism>
<proteinExistence type="predicted"/>
<accession>A0A7J8LPM3</accession>
<gene>
    <name evidence="2" type="ORF">Golob_013493</name>
</gene>
<dbReference type="Proteomes" id="UP000593572">
    <property type="component" value="Unassembled WGS sequence"/>
</dbReference>
<comment type="caution">
    <text evidence="2">The sequence shown here is derived from an EMBL/GenBank/DDBJ whole genome shotgun (WGS) entry which is preliminary data.</text>
</comment>
<evidence type="ECO:0000256" key="1">
    <source>
        <dbReference type="SAM" id="MobiDB-lite"/>
    </source>
</evidence>
<evidence type="ECO:0000313" key="3">
    <source>
        <dbReference type="Proteomes" id="UP000593572"/>
    </source>
</evidence>
<sequence length="21" mass="2240">MQLGILRTSARVSCSNPPPLV</sequence>
<dbReference type="AlphaFoldDB" id="A0A7J8LPM3"/>
<reference evidence="2 3" key="1">
    <citation type="journal article" date="2019" name="Genome Biol. Evol.">
        <title>Insights into the evolution of the New World diploid cottons (Gossypium, subgenus Houzingenia) based on genome sequencing.</title>
        <authorList>
            <person name="Grover C.E."/>
            <person name="Arick M.A. 2nd"/>
            <person name="Thrash A."/>
            <person name="Conover J.L."/>
            <person name="Sanders W.S."/>
            <person name="Peterson D.G."/>
            <person name="Frelichowski J.E."/>
            <person name="Scheffler J.A."/>
            <person name="Scheffler B.E."/>
            <person name="Wendel J.F."/>
        </authorList>
    </citation>
    <scope>NUCLEOTIDE SEQUENCE [LARGE SCALE GENOMIC DNA]</scope>
    <source>
        <strain evidence="2">157</strain>
        <tissue evidence="2">Leaf</tissue>
    </source>
</reference>
<name>A0A7J8LPM3_9ROSI</name>
<keyword evidence="3" id="KW-1185">Reference proteome</keyword>
<evidence type="ECO:0000313" key="2">
    <source>
        <dbReference type="EMBL" id="MBA0554386.1"/>
    </source>
</evidence>
<protein>
    <submittedName>
        <fullName evidence="2">Uncharacterized protein</fullName>
    </submittedName>
</protein>
<feature type="region of interest" description="Disordered" evidence="1">
    <location>
        <begin position="1"/>
        <end position="21"/>
    </location>
</feature>
<dbReference type="EMBL" id="JABEZX010000004">
    <property type="protein sequence ID" value="MBA0554386.1"/>
    <property type="molecule type" value="Genomic_DNA"/>
</dbReference>